<evidence type="ECO:0000313" key="3">
    <source>
        <dbReference type="Proteomes" id="UP000004259"/>
    </source>
</evidence>
<protein>
    <recommendedName>
        <fullName evidence="4">DUF3592 domain-containing protein</fullName>
    </recommendedName>
</protein>
<comment type="caution">
    <text evidence="2">The sequence shown here is derived from an EMBL/GenBank/DDBJ whole genome shotgun (WGS) entry which is preliminary data.</text>
</comment>
<dbReference type="AlphaFoldDB" id="E9SDC7"/>
<dbReference type="Proteomes" id="UP000004259">
    <property type="component" value="Unassembled WGS sequence"/>
</dbReference>
<evidence type="ECO:0000313" key="2">
    <source>
        <dbReference type="EMBL" id="EGC02725.1"/>
    </source>
</evidence>
<dbReference type="RefSeq" id="WP_002850317.1">
    <property type="nucleotide sequence ID" value="NZ_ADKM02000089.1"/>
</dbReference>
<keyword evidence="1" id="KW-0812">Transmembrane</keyword>
<evidence type="ECO:0000256" key="1">
    <source>
        <dbReference type="SAM" id="Phobius"/>
    </source>
</evidence>
<evidence type="ECO:0008006" key="4">
    <source>
        <dbReference type="Google" id="ProtNLM"/>
    </source>
</evidence>
<keyword evidence="1" id="KW-0472">Membrane</keyword>
<sequence>MRIIEEFFLPVAVFGFVLYVSLWYLKNALPIYRDFRRNGRSVHARVTGFKATKLGIQNSDKFFVNVAAVPPDGDTEKKYVLSTCHHKGKRYSKVTECKVIFVEGDPIPVLKEEVRLWRRDIIISFVGVFLSLLMISLYIFAAADIFFSKTP</sequence>
<accession>E9SDC7</accession>
<proteinExistence type="predicted"/>
<organism evidence="2 3">
    <name type="scientific">Ruminococcus albus 8</name>
    <dbReference type="NCBI Taxonomy" id="246199"/>
    <lineage>
        <taxon>Bacteria</taxon>
        <taxon>Bacillati</taxon>
        <taxon>Bacillota</taxon>
        <taxon>Clostridia</taxon>
        <taxon>Eubacteriales</taxon>
        <taxon>Oscillospiraceae</taxon>
        <taxon>Ruminococcus</taxon>
    </lineage>
</organism>
<dbReference type="EMBL" id="ADKM02000089">
    <property type="protein sequence ID" value="EGC02725.1"/>
    <property type="molecule type" value="Genomic_DNA"/>
</dbReference>
<reference evidence="2 3" key="1">
    <citation type="submission" date="2011-02" db="EMBL/GenBank/DDBJ databases">
        <authorList>
            <person name="Nelson K.E."/>
            <person name="Sutton G."/>
            <person name="Torralba M."/>
            <person name="Durkin S."/>
            <person name="Harkins D."/>
            <person name="Montgomery R."/>
            <person name="Ziemer C."/>
            <person name="Klaassens E."/>
            <person name="Ocuiv P."/>
            <person name="Morrison M."/>
        </authorList>
    </citation>
    <scope>NUCLEOTIDE SEQUENCE [LARGE SCALE GENOMIC DNA]</scope>
    <source>
        <strain evidence="2 3">8</strain>
    </source>
</reference>
<name>E9SDC7_RUMAL</name>
<dbReference type="STRING" id="246199.CUS_5080"/>
<gene>
    <name evidence="2" type="ORF">CUS_5080</name>
</gene>
<keyword evidence="3" id="KW-1185">Reference proteome</keyword>
<feature type="transmembrane region" description="Helical" evidence="1">
    <location>
        <begin position="7"/>
        <end position="25"/>
    </location>
</feature>
<keyword evidence="1" id="KW-1133">Transmembrane helix</keyword>
<feature type="transmembrane region" description="Helical" evidence="1">
    <location>
        <begin position="121"/>
        <end position="147"/>
    </location>
</feature>